<dbReference type="InterPro" id="IPR011042">
    <property type="entry name" value="6-blade_b-propeller_TolB-like"/>
</dbReference>
<name>A0ABT3PQQ0_9BACT</name>
<evidence type="ECO:0000313" key="1">
    <source>
        <dbReference type="EMBL" id="MCW9708197.1"/>
    </source>
</evidence>
<reference evidence="1 2" key="1">
    <citation type="submission" date="2021-03" db="EMBL/GenBank/DDBJ databases">
        <title>Aliifodinibius sp. nov., a new bacterium isolated from saline soil.</title>
        <authorList>
            <person name="Galisteo C."/>
            <person name="De La Haba R."/>
            <person name="Sanchez-Porro C."/>
            <person name="Ventosa A."/>
        </authorList>
    </citation>
    <scope>NUCLEOTIDE SEQUENCE [LARGE SCALE GENOMIC DNA]</scope>
    <source>
        <strain evidence="1 2">1BSP15-2V2</strain>
    </source>
</reference>
<dbReference type="SUPFAM" id="SSF101898">
    <property type="entry name" value="NHL repeat"/>
    <property type="match status" value="1"/>
</dbReference>
<dbReference type="Gene3D" id="2.120.10.30">
    <property type="entry name" value="TolB, C-terminal domain"/>
    <property type="match status" value="1"/>
</dbReference>
<organism evidence="1 2">
    <name type="scientific">Fodinibius salsisoli</name>
    <dbReference type="NCBI Taxonomy" id="2820877"/>
    <lineage>
        <taxon>Bacteria</taxon>
        <taxon>Pseudomonadati</taxon>
        <taxon>Balneolota</taxon>
        <taxon>Balneolia</taxon>
        <taxon>Balneolales</taxon>
        <taxon>Balneolaceae</taxon>
        <taxon>Fodinibius</taxon>
    </lineage>
</organism>
<keyword evidence="2" id="KW-1185">Reference proteome</keyword>
<evidence type="ECO:0000313" key="2">
    <source>
        <dbReference type="Proteomes" id="UP001207918"/>
    </source>
</evidence>
<comment type="caution">
    <text evidence="1">The sequence shown here is derived from an EMBL/GenBank/DDBJ whole genome shotgun (WGS) entry which is preliminary data.</text>
</comment>
<dbReference type="Proteomes" id="UP001207918">
    <property type="component" value="Unassembled WGS sequence"/>
</dbReference>
<accession>A0ABT3PQQ0</accession>
<dbReference type="Pfam" id="PF17170">
    <property type="entry name" value="DUF5128"/>
    <property type="match status" value="1"/>
</dbReference>
<protein>
    <submittedName>
        <fullName evidence="1">6-bladed beta-propeller</fullName>
    </submittedName>
</protein>
<sequence length="360" mass="41368">MMQTTTRTFIIFIITFMTIQCTEDHSVSEEDITVTQELSIGTDSLDVKDHEIFSFIVDIVTDQKNRMYVADAREFRVRVYDEEGSFERYIGKEGSGPGEFQDISTLFINQRKQLVVLDPEQNRVGVFSLEGKFLSMHNLPLTGVRKIKQMPDGRYILLGYHEKKLIHIVDSSFSSIETSLGPVSSILSTGNRLEEMWVRYQPGSILVLAQDVILFSPSIYTGSLYKYVLKNNQQWQVADTIKGYSRHDNPVTFSSYSQAERVDAPFRLPEGRFAAQFHARSSGLFWNGQDTFMHFTIQERSSDDGLDFIAKKFSREGEPLYYSVLDSIQPPNKIIHEVNGNSVYLFDREETPLLRVLRME</sequence>
<dbReference type="RefSeq" id="WP_265766983.1">
    <property type="nucleotide sequence ID" value="NZ_JAGGJA010000011.1"/>
</dbReference>
<gene>
    <name evidence="1" type="ORF">J6I44_15130</name>
</gene>
<proteinExistence type="predicted"/>
<dbReference type="EMBL" id="JAGGJA010000011">
    <property type="protein sequence ID" value="MCW9708197.1"/>
    <property type="molecule type" value="Genomic_DNA"/>
</dbReference>